<gene>
    <name evidence="2" type="ORF">NEILACOT_03454</name>
</gene>
<dbReference type="AlphaFoldDB" id="D0W7F6"/>
<sequence>MPSEALPAGKRAQSLKPPPAKCPLRVPDGHSKARRTASRTLQTASQSDCQQFR</sequence>
<feature type="region of interest" description="Disordered" evidence="1">
    <location>
        <begin position="1"/>
        <end position="53"/>
    </location>
</feature>
<organism evidence="2 3">
    <name type="scientific">Neisseria lactamica ATCC 23970</name>
    <dbReference type="NCBI Taxonomy" id="546265"/>
    <lineage>
        <taxon>Bacteria</taxon>
        <taxon>Pseudomonadati</taxon>
        <taxon>Pseudomonadota</taxon>
        <taxon>Betaproteobacteria</taxon>
        <taxon>Neisseriales</taxon>
        <taxon>Neisseriaceae</taxon>
        <taxon>Neisseria</taxon>
    </lineage>
</organism>
<accession>D0W7F6</accession>
<proteinExistence type="predicted"/>
<evidence type="ECO:0000313" key="3">
    <source>
        <dbReference type="Proteomes" id="UP000003843"/>
    </source>
</evidence>
<protein>
    <submittedName>
        <fullName evidence="2">Uncharacterized protein</fullName>
    </submittedName>
</protein>
<evidence type="ECO:0000313" key="2">
    <source>
        <dbReference type="EMBL" id="EEZ76540.1"/>
    </source>
</evidence>
<reference evidence="2 3" key="1">
    <citation type="submission" date="2009-10" db="EMBL/GenBank/DDBJ databases">
        <authorList>
            <person name="Weinstock G."/>
            <person name="Sodergren E."/>
            <person name="Clifton S."/>
            <person name="Fulton L."/>
            <person name="Fulton B."/>
            <person name="Courtney L."/>
            <person name="Fronick C."/>
            <person name="Harrison M."/>
            <person name="Strong C."/>
            <person name="Farmer C."/>
            <person name="Delahaunty K."/>
            <person name="Markovic C."/>
            <person name="Hall O."/>
            <person name="Minx P."/>
            <person name="Tomlinson C."/>
            <person name="Mitreva M."/>
            <person name="Nelson J."/>
            <person name="Hou S."/>
            <person name="Wollam A."/>
            <person name="Pepin K.H."/>
            <person name="Johnson M."/>
            <person name="Bhonagiri V."/>
            <person name="Nash W.E."/>
            <person name="Warren W."/>
            <person name="Chinwalla A."/>
            <person name="Mardis E.R."/>
            <person name="Wilson R.K."/>
        </authorList>
    </citation>
    <scope>NUCLEOTIDE SEQUENCE [LARGE SCALE GENOMIC DNA]</scope>
    <source>
        <strain evidence="2 3">ATCC 23970</strain>
    </source>
</reference>
<name>D0W7F6_NEILA</name>
<dbReference type="Proteomes" id="UP000003843">
    <property type="component" value="Unassembled WGS sequence"/>
</dbReference>
<comment type="caution">
    <text evidence="2">The sequence shown here is derived from an EMBL/GenBank/DDBJ whole genome shotgun (WGS) entry which is preliminary data.</text>
</comment>
<dbReference type="EMBL" id="ACEQ02000004">
    <property type="protein sequence ID" value="EEZ76540.1"/>
    <property type="molecule type" value="Genomic_DNA"/>
</dbReference>
<evidence type="ECO:0000256" key="1">
    <source>
        <dbReference type="SAM" id="MobiDB-lite"/>
    </source>
</evidence>
<feature type="compositionally biased region" description="Polar residues" evidence="1">
    <location>
        <begin position="38"/>
        <end position="53"/>
    </location>
</feature>
<dbReference type="RefSeq" id="WP_003707637.1">
    <property type="nucleotide sequence ID" value="NZ_KN046803.1"/>
</dbReference>